<evidence type="ECO:0000256" key="4">
    <source>
        <dbReference type="ARBA" id="ARBA00022630"/>
    </source>
</evidence>
<evidence type="ECO:0000256" key="9">
    <source>
        <dbReference type="ARBA" id="ARBA00023014"/>
    </source>
</evidence>
<evidence type="ECO:0000256" key="8">
    <source>
        <dbReference type="ARBA" id="ARBA00023004"/>
    </source>
</evidence>
<keyword evidence="6" id="KW-0479">Metal-binding</keyword>
<dbReference type="Pfam" id="PF07992">
    <property type="entry name" value="Pyr_redox_2"/>
    <property type="match status" value="1"/>
</dbReference>
<dbReference type="RefSeq" id="WP_183410685.1">
    <property type="nucleotide sequence ID" value="NZ_JACHWY010000002.1"/>
</dbReference>
<evidence type="ECO:0000256" key="7">
    <source>
        <dbReference type="ARBA" id="ARBA00023002"/>
    </source>
</evidence>
<dbReference type="Gene3D" id="3.40.50.720">
    <property type="entry name" value="NAD(P)-binding Rossmann-like Domain"/>
    <property type="match status" value="1"/>
</dbReference>
<comment type="cofactor">
    <cofactor evidence="2">
        <name>[4Fe-4S] cluster</name>
        <dbReference type="ChEBI" id="CHEBI:49883"/>
    </cofactor>
</comment>
<evidence type="ECO:0000256" key="5">
    <source>
        <dbReference type="ARBA" id="ARBA00022643"/>
    </source>
</evidence>
<accession>A0A7W4W5N3</accession>
<protein>
    <submittedName>
        <fullName evidence="12">2,4-dienoyl-CoA reductase (NADPH2)</fullName>
        <ecNumber evidence="12">1.3.1.34</ecNumber>
    </submittedName>
</protein>
<keyword evidence="4" id="KW-0285">Flavoprotein</keyword>
<dbReference type="GO" id="GO:0051536">
    <property type="term" value="F:iron-sulfur cluster binding"/>
    <property type="evidence" value="ECO:0007669"/>
    <property type="project" value="UniProtKB-KW"/>
</dbReference>
<dbReference type="Gene3D" id="3.20.20.70">
    <property type="entry name" value="Aldolase class I"/>
    <property type="match status" value="1"/>
</dbReference>
<dbReference type="SUPFAM" id="SSF51395">
    <property type="entry name" value="FMN-linked oxidoreductases"/>
    <property type="match status" value="1"/>
</dbReference>
<dbReference type="InterPro" id="IPR023753">
    <property type="entry name" value="FAD/NAD-binding_dom"/>
</dbReference>
<dbReference type="SUPFAM" id="SSF51905">
    <property type="entry name" value="FAD/NAD(P)-binding domain"/>
    <property type="match status" value="1"/>
</dbReference>
<dbReference type="AlphaFoldDB" id="A0A7W4W5N3"/>
<dbReference type="CDD" id="cd02803">
    <property type="entry name" value="OYE_like_FMN_family"/>
    <property type="match status" value="1"/>
</dbReference>
<dbReference type="EC" id="1.3.1.34" evidence="12"/>
<comment type="similarity">
    <text evidence="3">In the N-terminal section; belongs to the NADH:flavin oxidoreductase/NADH oxidase family.</text>
</comment>
<proteinExistence type="inferred from homology"/>
<dbReference type="InterPro" id="IPR036188">
    <property type="entry name" value="FAD/NAD-bd_sf"/>
</dbReference>
<name>A0A7W4W5N3_9GAMM</name>
<feature type="domain" description="FAD/NAD(P)-binding" evidence="11">
    <location>
        <begin position="385"/>
        <end position="636"/>
    </location>
</feature>
<keyword evidence="5" id="KW-0288">FMN</keyword>
<dbReference type="GO" id="GO:0046872">
    <property type="term" value="F:metal ion binding"/>
    <property type="evidence" value="ECO:0007669"/>
    <property type="project" value="UniProtKB-KW"/>
</dbReference>
<keyword evidence="13" id="KW-1185">Reference proteome</keyword>
<feature type="domain" description="NADH:flavin oxidoreductase/NADH oxidase N-terminal" evidence="10">
    <location>
        <begin position="2"/>
        <end position="335"/>
    </location>
</feature>
<evidence type="ECO:0000256" key="3">
    <source>
        <dbReference type="ARBA" id="ARBA00011048"/>
    </source>
</evidence>
<dbReference type="InterPro" id="IPR013785">
    <property type="entry name" value="Aldolase_TIM"/>
</dbReference>
<evidence type="ECO:0000313" key="12">
    <source>
        <dbReference type="EMBL" id="MBB3047936.1"/>
    </source>
</evidence>
<evidence type="ECO:0000256" key="6">
    <source>
        <dbReference type="ARBA" id="ARBA00022723"/>
    </source>
</evidence>
<dbReference type="GO" id="GO:0008670">
    <property type="term" value="F:2,4-dienoyl-CoA reductase (NADPH) activity"/>
    <property type="evidence" value="ECO:0007669"/>
    <property type="project" value="UniProtKB-EC"/>
</dbReference>
<dbReference type="InterPro" id="IPR051793">
    <property type="entry name" value="NADH:flavin_oxidoreductase"/>
</dbReference>
<reference evidence="12 13" key="1">
    <citation type="submission" date="2020-08" db="EMBL/GenBank/DDBJ databases">
        <title>Genomic Encyclopedia of Type Strains, Phase III (KMG-III): the genomes of soil and plant-associated and newly described type strains.</title>
        <authorList>
            <person name="Whitman W."/>
        </authorList>
    </citation>
    <scope>NUCLEOTIDE SEQUENCE [LARGE SCALE GENOMIC DNA]</scope>
    <source>
        <strain evidence="12 13">CECT 8654</strain>
    </source>
</reference>
<organism evidence="12 13">
    <name type="scientific">Litorivivens lipolytica</name>
    <dbReference type="NCBI Taxonomy" id="1524264"/>
    <lineage>
        <taxon>Bacteria</taxon>
        <taxon>Pseudomonadati</taxon>
        <taxon>Pseudomonadota</taxon>
        <taxon>Gammaproteobacteria</taxon>
        <taxon>Litorivivens</taxon>
    </lineage>
</organism>
<comment type="caution">
    <text evidence="12">The sequence shown here is derived from an EMBL/GenBank/DDBJ whole genome shotgun (WGS) entry which is preliminary data.</text>
</comment>
<dbReference type="PANTHER" id="PTHR42917:SF2">
    <property type="entry name" value="2,4-DIENOYL-COA REDUCTASE [(2E)-ENOYL-COA-PRODUCING]"/>
    <property type="match status" value="1"/>
</dbReference>
<dbReference type="InterPro" id="IPR001155">
    <property type="entry name" value="OxRdtase_FMN_N"/>
</dbReference>
<evidence type="ECO:0000313" key="13">
    <source>
        <dbReference type="Proteomes" id="UP000537130"/>
    </source>
</evidence>
<dbReference type="PRINTS" id="PR00411">
    <property type="entry name" value="PNDRDTASEI"/>
</dbReference>
<dbReference type="GO" id="GO:0010181">
    <property type="term" value="F:FMN binding"/>
    <property type="evidence" value="ECO:0007669"/>
    <property type="project" value="InterPro"/>
</dbReference>
<evidence type="ECO:0000259" key="10">
    <source>
        <dbReference type="Pfam" id="PF00724"/>
    </source>
</evidence>
<evidence type="ECO:0000256" key="2">
    <source>
        <dbReference type="ARBA" id="ARBA00001966"/>
    </source>
</evidence>
<keyword evidence="7 12" id="KW-0560">Oxidoreductase</keyword>
<sequence length="684" mass="74128">MKLLEPTRIGTMALKNRMVMAPMTTNYGNEDQTPSERLIAFLLERAKGGVGLITVEVCTVDVKQKYQPQSLTLGDDTFIESHRRLTEALHQYDVKVQPQITHPGPESLSAMYSGEMPIAPSASTGACTGLPAREVTVDELDGIVESYAQAARRAREAGYDGIELHAAHCYMLLGTFLSPLKNKRQDEYGADTTENRTRLLVRVLKRIKAVAGADFPITLRISGFERIPGGRDSYDTAAIAPTLVEAGVDAFHVSGGVSDPMVSQMICGPEFPDGYNLPAAEAIKRVVDVPVMVVGRFLDPEFAEQALQDGRADMIVMGRPLLADPHLPDKLAAGKLDQIRRCISCQNCIDSMFLWPMDARMNCAVNPAAGRELQLNYAPAEQPKHVVVVGAGPAGMEAARVAAERGHQVTLLERQQRLGGSLVLASAVHSDNGRFLKYLCNEIQRLPITVRLGFEASVESVLTLAPDAVIVATGAKLDYHRLPGMQGSNVLTGGLLRALVNGELPPAAQSVPAPVRWAAKVFAPLISRYLTPERIRLLADRWLPVGRRVAILGADLAAIEVAEFLALRGREVMIFERGELIAPEIGPKRRLEHEKRLESLRVSINTRATVTEITRSGIKLELQSGFRKIQADTVIVPGEPVADTRLHDALCAAGIDSHLVGDASGLGLIVKAAFEGHKAATHLV</sequence>
<comment type="cofactor">
    <cofactor evidence="1">
        <name>FMN</name>
        <dbReference type="ChEBI" id="CHEBI:58210"/>
    </cofactor>
</comment>
<dbReference type="EMBL" id="JACHWY010000002">
    <property type="protein sequence ID" value="MBB3047936.1"/>
    <property type="molecule type" value="Genomic_DNA"/>
</dbReference>
<keyword evidence="8" id="KW-0408">Iron</keyword>
<evidence type="ECO:0000256" key="1">
    <source>
        <dbReference type="ARBA" id="ARBA00001917"/>
    </source>
</evidence>
<evidence type="ECO:0000259" key="11">
    <source>
        <dbReference type="Pfam" id="PF07992"/>
    </source>
</evidence>
<dbReference type="Proteomes" id="UP000537130">
    <property type="component" value="Unassembled WGS sequence"/>
</dbReference>
<dbReference type="PRINTS" id="PR00368">
    <property type="entry name" value="FADPNR"/>
</dbReference>
<dbReference type="Gene3D" id="3.50.50.60">
    <property type="entry name" value="FAD/NAD(P)-binding domain"/>
    <property type="match status" value="1"/>
</dbReference>
<keyword evidence="9" id="KW-0411">Iron-sulfur</keyword>
<dbReference type="Pfam" id="PF00724">
    <property type="entry name" value="Oxidored_FMN"/>
    <property type="match status" value="1"/>
</dbReference>
<dbReference type="PANTHER" id="PTHR42917">
    <property type="entry name" value="2,4-DIENOYL-COA REDUCTASE"/>
    <property type="match status" value="1"/>
</dbReference>
<gene>
    <name evidence="12" type="ORF">FHR99_002202</name>
</gene>